<evidence type="ECO:0000259" key="2">
    <source>
        <dbReference type="Pfam" id="PF20167"/>
    </source>
</evidence>
<evidence type="ECO:0000256" key="1">
    <source>
        <dbReference type="SAM" id="MobiDB-lite"/>
    </source>
</evidence>
<evidence type="ECO:0000313" key="3">
    <source>
        <dbReference type="EnsemblPlants" id="cds.evm.model.03.488"/>
    </source>
</evidence>
<dbReference type="EMBL" id="UZAU01000258">
    <property type="status" value="NOT_ANNOTATED_CDS"/>
    <property type="molecule type" value="Genomic_DNA"/>
</dbReference>
<dbReference type="Gramene" id="evm.model.03.488">
    <property type="protein sequence ID" value="cds.evm.model.03.488"/>
    <property type="gene ID" value="evm.TU.03.488"/>
</dbReference>
<keyword evidence="4" id="KW-1185">Reference proteome</keyword>
<dbReference type="InterPro" id="IPR046796">
    <property type="entry name" value="Transposase_32_dom"/>
</dbReference>
<name>A0A803P986_CANSA</name>
<feature type="domain" description="Putative plant transposon protein" evidence="2">
    <location>
        <begin position="2"/>
        <end position="131"/>
    </location>
</feature>
<accession>A0A803P986</accession>
<dbReference type="EnsemblPlants" id="evm.model.03.488">
    <property type="protein sequence ID" value="cds.evm.model.03.488"/>
    <property type="gene ID" value="evm.TU.03.488"/>
</dbReference>
<proteinExistence type="predicted"/>
<dbReference type="Proteomes" id="UP000596661">
    <property type="component" value="Chromosome 3"/>
</dbReference>
<organism evidence="3 4">
    <name type="scientific">Cannabis sativa</name>
    <name type="common">Hemp</name>
    <name type="synonym">Marijuana</name>
    <dbReference type="NCBI Taxonomy" id="3483"/>
    <lineage>
        <taxon>Eukaryota</taxon>
        <taxon>Viridiplantae</taxon>
        <taxon>Streptophyta</taxon>
        <taxon>Embryophyta</taxon>
        <taxon>Tracheophyta</taxon>
        <taxon>Spermatophyta</taxon>
        <taxon>Magnoliopsida</taxon>
        <taxon>eudicotyledons</taxon>
        <taxon>Gunneridae</taxon>
        <taxon>Pentapetalae</taxon>
        <taxon>rosids</taxon>
        <taxon>fabids</taxon>
        <taxon>Rosales</taxon>
        <taxon>Cannabaceae</taxon>
        <taxon>Cannabis</taxon>
    </lineage>
</organism>
<dbReference type="Pfam" id="PF20167">
    <property type="entry name" value="Transposase_32"/>
    <property type="match status" value="1"/>
</dbReference>
<reference evidence="3" key="2">
    <citation type="submission" date="2021-03" db="UniProtKB">
        <authorList>
            <consortium name="EnsemblPlants"/>
        </authorList>
    </citation>
    <scope>IDENTIFICATION</scope>
</reference>
<dbReference type="AlphaFoldDB" id="A0A803P986"/>
<feature type="region of interest" description="Disordered" evidence="1">
    <location>
        <begin position="154"/>
        <end position="186"/>
    </location>
</feature>
<reference evidence="3" key="1">
    <citation type="submission" date="2018-11" db="EMBL/GenBank/DDBJ databases">
        <authorList>
            <person name="Grassa J C."/>
        </authorList>
    </citation>
    <scope>NUCLEOTIDE SEQUENCE [LARGE SCALE GENOMIC DNA]</scope>
</reference>
<protein>
    <recommendedName>
        <fullName evidence="2">Putative plant transposon protein domain-containing protein</fullName>
    </recommendedName>
</protein>
<feature type="compositionally biased region" description="Basic and acidic residues" evidence="1">
    <location>
        <begin position="175"/>
        <end position="186"/>
    </location>
</feature>
<feature type="compositionally biased region" description="Pro residues" evidence="1">
    <location>
        <begin position="160"/>
        <end position="174"/>
    </location>
</feature>
<sequence>MFANWPERKNDLVKVRGVDVSASTRAIHAIFDQKTFTREQQRLKMLEEEGELHYVDMVETLGFPGLRLIPNKHFSNAQLDRLKYVYAIMKGFNLNVGDIIRHRFNLMIEGSCGGGLGLADIVTDMCEAYGVLQYSYDTKVPPQHMIDMGTVLRLKAPHPHGQPPPPPQQGAPRPPPEREDEHVEEVPQRIAGPLDPAMQYTHDQLNYLIQQNIHMQTYMAQRSVFDENQVSHSCGRSRLQKYYKRQVEPRKIEKPGFGSLLAATDLFTTAAKIRQRGASETGSVAAVSHSTAAARESMAAARFRTE</sequence>
<evidence type="ECO:0000313" key="4">
    <source>
        <dbReference type="Proteomes" id="UP000596661"/>
    </source>
</evidence>